<name>A0ABY4P8E5_9LACO</name>
<reference evidence="4" key="1">
    <citation type="journal article" date="2022" name="Int. J. Syst. Evol. Microbiol.">
        <title>Apilactobacillus apisilvae sp. nov., Nicolia spurrieriana gen. nov. sp. nov., Bombilactobacillus folatiphilus sp. nov. and Bombilactobacillus thymidiniphilus sp. nov., four new lactic acid bacterial isolates from stingless bees Tetragonula carbonaria and Austroplebeia australis.</title>
        <authorList>
            <person name="Oliphant S.A."/>
            <person name="Watson-Haigh N.S."/>
            <person name="Sumby K.M."/>
            <person name="Gardner J."/>
            <person name="Groom S."/>
            <person name="Jiranek V."/>
        </authorList>
    </citation>
    <scope>NUCLEOTIDE SEQUENCE</scope>
    <source>
        <strain evidence="4">SG4_D2</strain>
    </source>
</reference>
<dbReference type="InterPro" id="IPR047057">
    <property type="entry name" value="MerR_fam"/>
</dbReference>
<dbReference type="SUPFAM" id="SSF46955">
    <property type="entry name" value="Putative DNA-binding domain"/>
    <property type="match status" value="1"/>
</dbReference>
<evidence type="ECO:0000256" key="2">
    <source>
        <dbReference type="SAM" id="Coils"/>
    </source>
</evidence>
<keyword evidence="1" id="KW-0238">DNA-binding</keyword>
<dbReference type="PANTHER" id="PTHR30204">
    <property type="entry name" value="REDOX-CYCLING DRUG-SENSING TRANSCRIPTIONAL ACTIVATOR SOXR"/>
    <property type="match status" value="1"/>
</dbReference>
<dbReference type="CDD" id="cd01109">
    <property type="entry name" value="HTH_YyaN"/>
    <property type="match status" value="1"/>
</dbReference>
<feature type="coiled-coil region" evidence="2">
    <location>
        <begin position="87"/>
        <end position="114"/>
    </location>
</feature>
<keyword evidence="5" id="KW-1185">Reference proteome</keyword>
<dbReference type="Gene3D" id="1.10.1660.10">
    <property type="match status" value="1"/>
</dbReference>
<dbReference type="Proteomes" id="UP000831495">
    <property type="component" value="Chromosome"/>
</dbReference>
<evidence type="ECO:0000259" key="3">
    <source>
        <dbReference type="PROSITE" id="PS50937"/>
    </source>
</evidence>
<accession>A0ABY4P8E5</accession>
<dbReference type="EMBL" id="CP093366">
    <property type="protein sequence ID" value="UQS81917.1"/>
    <property type="molecule type" value="Genomic_DNA"/>
</dbReference>
<dbReference type="Pfam" id="PF13411">
    <property type="entry name" value="MerR_1"/>
    <property type="match status" value="1"/>
</dbReference>
<dbReference type="RefSeq" id="WP_249514185.1">
    <property type="nucleotide sequence ID" value="NZ_CP093366.1"/>
</dbReference>
<evidence type="ECO:0000256" key="1">
    <source>
        <dbReference type="ARBA" id="ARBA00023125"/>
    </source>
</evidence>
<evidence type="ECO:0000313" key="5">
    <source>
        <dbReference type="Proteomes" id="UP000831495"/>
    </source>
</evidence>
<dbReference type="PROSITE" id="PS50937">
    <property type="entry name" value="HTH_MERR_2"/>
    <property type="match status" value="1"/>
</dbReference>
<keyword evidence="2" id="KW-0175">Coiled coil</keyword>
<protein>
    <submittedName>
        <fullName evidence="4">MerR family transcriptional regulator</fullName>
    </submittedName>
</protein>
<feature type="domain" description="HTH merR-type" evidence="3">
    <location>
        <begin position="7"/>
        <end position="75"/>
    </location>
</feature>
<organism evidence="4 5">
    <name type="scientific">Bombilactobacillus folatiphilus</name>
    <dbReference type="NCBI Taxonomy" id="2923362"/>
    <lineage>
        <taxon>Bacteria</taxon>
        <taxon>Bacillati</taxon>
        <taxon>Bacillota</taxon>
        <taxon>Bacilli</taxon>
        <taxon>Lactobacillales</taxon>
        <taxon>Lactobacillaceae</taxon>
        <taxon>Bombilactobacillus</taxon>
    </lineage>
</organism>
<dbReference type="SMART" id="SM00422">
    <property type="entry name" value="HTH_MERR"/>
    <property type="match status" value="1"/>
</dbReference>
<sequence>MILADKQYGISEFSQIFHVKPSTLRYYEDEGLIKPLRTANNRRYYTQTDADWIKFLLCLKEAGLSIDELKQYVYWDQQGDQTITQRIALLNQAHERLTQQADEIQHHLQLLNDKITWYHQRQQGQVDPNEVFRDYLARLGHEI</sequence>
<proteinExistence type="predicted"/>
<dbReference type="InterPro" id="IPR009061">
    <property type="entry name" value="DNA-bd_dom_put_sf"/>
</dbReference>
<evidence type="ECO:0000313" key="4">
    <source>
        <dbReference type="EMBL" id="UQS81917.1"/>
    </source>
</evidence>
<dbReference type="InterPro" id="IPR000551">
    <property type="entry name" value="MerR-type_HTH_dom"/>
</dbReference>
<gene>
    <name evidence="4" type="ORF">MOO45_06925</name>
</gene>
<dbReference type="PANTHER" id="PTHR30204:SF98">
    <property type="entry name" value="HTH-TYPE TRANSCRIPTIONAL REGULATOR ADHR"/>
    <property type="match status" value="1"/>
</dbReference>